<dbReference type="GeneID" id="36574072"/>
<feature type="region of interest" description="Disordered" evidence="2">
    <location>
        <begin position="1"/>
        <end position="54"/>
    </location>
</feature>
<feature type="compositionally biased region" description="Low complexity" evidence="2">
    <location>
        <begin position="694"/>
        <end position="709"/>
    </location>
</feature>
<proteinExistence type="predicted"/>
<accession>A0A2T3ARL7</accession>
<feature type="compositionally biased region" description="Polar residues" evidence="2">
    <location>
        <begin position="531"/>
        <end position="541"/>
    </location>
</feature>
<feature type="compositionally biased region" description="Basic and acidic residues" evidence="2">
    <location>
        <begin position="637"/>
        <end position="649"/>
    </location>
</feature>
<feature type="compositionally biased region" description="Basic and acidic residues" evidence="2">
    <location>
        <begin position="610"/>
        <end position="623"/>
    </location>
</feature>
<feature type="compositionally biased region" description="Polar residues" evidence="2">
    <location>
        <begin position="493"/>
        <end position="523"/>
    </location>
</feature>
<feature type="region of interest" description="Disordered" evidence="2">
    <location>
        <begin position="458"/>
        <end position="734"/>
    </location>
</feature>
<evidence type="ECO:0000313" key="3">
    <source>
        <dbReference type="EMBL" id="PSS09019.1"/>
    </source>
</evidence>
<protein>
    <submittedName>
        <fullName evidence="3">Uncharacterized protein</fullName>
    </submittedName>
</protein>
<dbReference type="SUPFAM" id="SSF57997">
    <property type="entry name" value="Tropomyosin"/>
    <property type="match status" value="1"/>
</dbReference>
<evidence type="ECO:0000256" key="2">
    <source>
        <dbReference type="SAM" id="MobiDB-lite"/>
    </source>
</evidence>
<feature type="coiled-coil region" evidence="1">
    <location>
        <begin position="414"/>
        <end position="441"/>
    </location>
</feature>
<evidence type="ECO:0000313" key="4">
    <source>
        <dbReference type="Proteomes" id="UP000241818"/>
    </source>
</evidence>
<feature type="compositionally biased region" description="Basic and acidic residues" evidence="2">
    <location>
        <begin position="9"/>
        <end position="21"/>
    </location>
</feature>
<feature type="coiled-coil region" evidence="1">
    <location>
        <begin position="62"/>
        <end position="292"/>
    </location>
</feature>
<dbReference type="OrthoDB" id="10679844at2759"/>
<keyword evidence="4" id="KW-1185">Reference proteome</keyword>
<dbReference type="InParanoid" id="A0A2T3ARL7"/>
<evidence type="ECO:0000256" key="1">
    <source>
        <dbReference type="SAM" id="Coils"/>
    </source>
</evidence>
<keyword evidence="1" id="KW-0175">Coiled coil</keyword>
<name>A0A2T3ARL7_AMORE</name>
<organism evidence="3 4">
    <name type="scientific">Amorphotheca resinae ATCC 22711</name>
    <dbReference type="NCBI Taxonomy" id="857342"/>
    <lineage>
        <taxon>Eukaryota</taxon>
        <taxon>Fungi</taxon>
        <taxon>Dikarya</taxon>
        <taxon>Ascomycota</taxon>
        <taxon>Pezizomycotina</taxon>
        <taxon>Leotiomycetes</taxon>
        <taxon>Helotiales</taxon>
        <taxon>Amorphothecaceae</taxon>
        <taxon>Amorphotheca</taxon>
    </lineage>
</organism>
<dbReference type="Proteomes" id="UP000241818">
    <property type="component" value="Unassembled WGS sequence"/>
</dbReference>
<dbReference type="AlphaFoldDB" id="A0A2T3ARL7"/>
<feature type="compositionally biased region" description="Basic and acidic residues" evidence="2">
    <location>
        <begin position="45"/>
        <end position="54"/>
    </location>
</feature>
<sequence length="734" mass="82358">MESASGNVEEVKMNIIEREPDSANTAGPALQTDQPNPQIGGEDLPDYREDSPDEFGRISMELSDAKLKLKQREREVGDLTRRWIEVSSDLDRTQDLLVVTQKRLLEVMEERDEYEDERDRLEEDFLNHRGREAALREDVASFEQRLRQTQADLQQAQDRETELAGQLEVEQEDNPLASDLQDELSAHLIESEKLNDELLAVRAERNVATERVETAKREVRYLNGKLEAAEKEVRDLKDKLGAAEKEVRDLKDKLGTVRRDESSNNAAQARVVQDKDRQIKDLIQVRDNLRAEVILRGGDVVGSLGEVTRERYNPARWEEAGRREREGLQRIFREEWGPEGYGNLPREEWPPEYQPGVPLQNDFNYLAVVEKTNRGDTAEKKLEELTMKVHETFESINTLFPEQKYTGEETVTDLDHLVEYFASAKARIDQANEEIQDLRRASDGAVSGVKGLVEAEVRHLDDLEDPTNVKVEGEHDLEPSPPPTQKHGRSKLTPENESSAQLPLPSDDTSLPGVQSLDVTTQDEYPREEGQSSQEGVTSDENLARREDDAPPQDNDLVDNISSPQSVHQPLETPGTKTGPDMAELEPSYPSITDKAPIENESLVAQPSFHEPDDIPVKVHYRDIGTQSDLNELKSPSGHDEAVPQEKTKAGIHQSEAQPPHIPKSVAALGEGQSISSAGVPHPPARRRTRPIGTAPTRTSTRTTRNPAPVYTITSQGKKRKATESAEGEPSKKK</sequence>
<dbReference type="RefSeq" id="XP_024717317.1">
    <property type="nucleotide sequence ID" value="XM_024865991.1"/>
</dbReference>
<gene>
    <name evidence="3" type="ORF">M430DRAFT_30924</name>
</gene>
<reference evidence="3 4" key="1">
    <citation type="journal article" date="2018" name="New Phytol.">
        <title>Comparative genomics and transcriptomics depict ericoid mycorrhizal fungi as versatile saprotrophs and plant mutualists.</title>
        <authorList>
            <person name="Martino E."/>
            <person name="Morin E."/>
            <person name="Grelet G.A."/>
            <person name="Kuo A."/>
            <person name="Kohler A."/>
            <person name="Daghino S."/>
            <person name="Barry K.W."/>
            <person name="Cichocki N."/>
            <person name="Clum A."/>
            <person name="Dockter R.B."/>
            <person name="Hainaut M."/>
            <person name="Kuo R.C."/>
            <person name="LaButti K."/>
            <person name="Lindahl B.D."/>
            <person name="Lindquist E.A."/>
            <person name="Lipzen A."/>
            <person name="Khouja H.R."/>
            <person name="Magnuson J."/>
            <person name="Murat C."/>
            <person name="Ohm R.A."/>
            <person name="Singer S.W."/>
            <person name="Spatafora J.W."/>
            <person name="Wang M."/>
            <person name="Veneault-Fourrey C."/>
            <person name="Henrissat B."/>
            <person name="Grigoriev I.V."/>
            <person name="Martin F.M."/>
            <person name="Perotto S."/>
        </authorList>
    </citation>
    <scope>NUCLEOTIDE SEQUENCE [LARGE SCALE GENOMIC DNA]</scope>
    <source>
        <strain evidence="3 4">ATCC 22711</strain>
    </source>
</reference>
<dbReference type="EMBL" id="KZ679017">
    <property type="protein sequence ID" value="PSS09019.1"/>
    <property type="molecule type" value="Genomic_DNA"/>
</dbReference>